<accession>A0ABT0PEA1</accession>
<feature type="domain" description="Transposase IS4-like" evidence="1">
    <location>
        <begin position="104"/>
        <end position="207"/>
    </location>
</feature>
<evidence type="ECO:0000259" key="2">
    <source>
        <dbReference type="Pfam" id="PF13808"/>
    </source>
</evidence>
<organism evidence="3 4">
    <name type="scientific">Parendozoicomonas callyspongiae</name>
    <dbReference type="NCBI Taxonomy" id="2942213"/>
    <lineage>
        <taxon>Bacteria</taxon>
        <taxon>Pseudomonadati</taxon>
        <taxon>Pseudomonadota</taxon>
        <taxon>Gammaproteobacteria</taxon>
        <taxon>Oceanospirillales</taxon>
        <taxon>Endozoicomonadaceae</taxon>
        <taxon>Parendozoicomonas</taxon>
    </lineage>
</organism>
<dbReference type="Proteomes" id="UP001203338">
    <property type="component" value="Unassembled WGS sequence"/>
</dbReference>
<gene>
    <name evidence="3" type="ORF">M3P05_04015</name>
</gene>
<evidence type="ECO:0000313" key="3">
    <source>
        <dbReference type="EMBL" id="MCL6269107.1"/>
    </source>
</evidence>
<feature type="domain" description="H repeat-associated protein N-terminal" evidence="2">
    <location>
        <begin position="2"/>
        <end position="87"/>
    </location>
</feature>
<evidence type="ECO:0000259" key="1">
    <source>
        <dbReference type="Pfam" id="PF01609"/>
    </source>
</evidence>
<dbReference type="NCBIfam" id="NF033564">
    <property type="entry name" value="transpos_ISAs1"/>
    <property type="match status" value="1"/>
</dbReference>
<dbReference type="EMBL" id="JAMFLX010000004">
    <property type="protein sequence ID" value="MCL6269107.1"/>
    <property type="molecule type" value="Genomic_DNA"/>
</dbReference>
<name>A0ABT0PEA1_9GAMM</name>
<keyword evidence="4" id="KW-1185">Reference proteome</keyword>
<dbReference type="PANTHER" id="PTHR30298:SF0">
    <property type="entry name" value="PROTEIN YBFL-RELATED"/>
    <property type="match status" value="1"/>
</dbReference>
<dbReference type="InterPro" id="IPR032806">
    <property type="entry name" value="YbfD_N"/>
</dbReference>
<dbReference type="InterPro" id="IPR002559">
    <property type="entry name" value="Transposase_11"/>
</dbReference>
<sequence>MFLNDIEDPRRAESCDHKLIDILMIAIFTIMSGGESWEDLALYGKEKIDWLKTFLQLPCGIPSHDTFYRVFCLLDPERFQDSFTRWVKSALPEALSTADTPFDIVPMDGKAIRGSKGKGKGKRAVHMVSTWSSRLGLVLGQKQVDKKSNEITAVPELLEAIDLRGALVTADAISCQKSIASKYIEQGADYLLAVKGNQETLQKDIQAVVESHWELHPQDLPFSKGKRL</sequence>
<dbReference type="InterPro" id="IPR047647">
    <property type="entry name" value="ISAs1_transpos"/>
</dbReference>
<dbReference type="InterPro" id="IPR051698">
    <property type="entry name" value="Transposase_11-like"/>
</dbReference>
<reference evidence="3 4" key="1">
    <citation type="submission" date="2022-05" db="EMBL/GenBank/DDBJ databases">
        <authorList>
            <person name="Park J.-S."/>
        </authorList>
    </citation>
    <scope>NUCLEOTIDE SEQUENCE [LARGE SCALE GENOMIC DNA]</scope>
    <source>
        <strain evidence="3 4">2012CJ34-2</strain>
    </source>
</reference>
<dbReference type="PANTHER" id="PTHR30298">
    <property type="entry name" value="H REPEAT-ASSOCIATED PREDICTED TRANSPOSASE"/>
    <property type="match status" value="1"/>
</dbReference>
<dbReference type="Pfam" id="PF13808">
    <property type="entry name" value="DDE_Tnp_1_assoc"/>
    <property type="match status" value="1"/>
</dbReference>
<dbReference type="Pfam" id="PF01609">
    <property type="entry name" value="DDE_Tnp_1"/>
    <property type="match status" value="1"/>
</dbReference>
<comment type="caution">
    <text evidence="3">The sequence shown here is derived from an EMBL/GenBank/DDBJ whole genome shotgun (WGS) entry which is preliminary data.</text>
</comment>
<protein>
    <submittedName>
        <fullName evidence="3">ISAs1 family transposase</fullName>
    </submittedName>
</protein>
<proteinExistence type="predicted"/>
<evidence type="ECO:0000313" key="4">
    <source>
        <dbReference type="Proteomes" id="UP001203338"/>
    </source>
</evidence>